<sequence>MNVMTAFRNLDSHGRHRAPEVIRHEAALLEKRLARFRPDLVRLEVAVAQTRGKKRIRADLRLGLPSGVIAAKREGFETEPVLREAFAALGRRLDRHLARLQRTPEWKRPARRARIGQLLPPARDRVETDRRALYFDLIEDHLDHVYNIVRRELTYLEASGAAPAGRLSVRGLVDATILNGLDRFEKRPTDFSVGDWLTQTAYRTIESEARAARRAIPDDAARLEEAPEEPARDPTEADQEIHEFYQPDDAPMLEDLVADEDGEETETWVARREAALALHRALADLPALWRKLFLRLYMEDETAEQAAVLLDLPAEEVARTAEAARDFLRQRLIEAGHAPDIVEVTLADTPARMVQIPQPLEDRDRIAAAMTGHADGRPRGAPETTERADH</sequence>
<feature type="compositionally biased region" description="Basic and acidic residues" evidence="1">
    <location>
        <begin position="374"/>
        <end position="390"/>
    </location>
</feature>
<organism evidence="2 3">
    <name type="scientific">Roseovarius spongiae</name>
    <dbReference type="NCBI Taxonomy" id="2320272"/>
    <lineage>
        <taxon>Bacteria</taxon>
        <taxon>Pseudomonadati</taxon>
        <taxon>Pseudomonadota</taxon>
        <taxon>Alphaproteobacteria</taxon>
        <taxon>Rhodobacterales</taxon>
        <taxon>Roseobacteraceae</taxon>
        <taxon>Roseovarius</taxon>
    </lineage>
</organism>
<protein>
    <submittedName>
        <fullName evidence="2">Flagellar biosynthesis protein FliA</fullName>
    </submittedName>
</protein>
<feature type="region of interest" description="Disordered" evidence="1">
    <location>
        <begin position="218"/>
        <end position="238"/>
    </location>
</feature>
<keyword evidence="2" id="KW-0969">Cilium</keyword>
<dbReference type="Gene3D" id="3.30.160.100">
    <property type="entry name" value="Ribosome hibernation promotion factor-like"/>
    <property type="match status" value="1"/>
</dbReference>
<evidence type="ECO:0000313" key="3">
    <source>
        <dbReference type="Proteomes" id="UP000281128"/>
    </source>
</evidence>
<reference evidence="2 3" key="1">
    <citation type="submission" date="2018-09" db="EMBL/GenBank/DDBJ databases">
        <title>Roseovarius spongiae sp. nov., isolated from a marine sponge.</title>
        <authorList>
            <person name="Zhuang L."/>
            <person name="Luo L."/>
        </authorList>
    </citation>
    <scope>NUCLEOTIDE SEQUENCE [LARGE SCALE GENOMIC DNA]</scope>
    <source>
        <strain evidence="2 3">HN-E21</strain>
    </source>
</reference>
<dbReference type="RefSeq" id="WP_121168310.1">
    <property type="nucleotide sequence ID" value="NZ_RAPE01000004.1"/>
</dbReference>
<evidence type="ECO:0000256" key="1">
    <source>
        <dbReference type="SAM" id="MobiDB-lite"/>
    </source>
</evidence>
<name>A0A3A8ASZ5_9RHOB</name>
<dbReference type="SUPFAM" id="SSF88659">
    <property type="entry name" value="Sigma3 and sigma4 domains of RNA polymerase sigma factors"/>
    <property type="match status" value="1"/>
</dbReference>
<feature type="region of interest" description="Disordered" evidence="1">
    <location>
        <begin position="367"/>
        <end position="390"/>
    </location>
</feature>
<dbReference type="InterPro" id="IPR013324">
    <property type="entry name" value="RNA_pol_sigma_r3/r4-like"/>
</dbReference>
<dbReference type="OrthoDB" id="7596454at2"/>
<keyword evidence="2" id="KW-0966">Cell projection</keyword>
<dbReference type="AlphaFoldDB" id="A0A3A8ASZ5"/>
<proteinExistence type="predicted"/>
<dbReference type="Proteomes" id="UP000281128">
    <property type="component" value="Unassembled WGS sequence"/>
</dbReference>
<comment type="caution">
    <text evidence="2">The sequence shown here is derived from an EMBL/GenBank/DDBJ whole genome shotgun (WGS) entry which is preliminary data.</text>
</comment>
<keyword evidence="3" id="KW-1185">Reference proteome</keyword>
<dbReference type="EMBL" id="RAPE01000004">
    <property type="protein sequence ID" value="RKF13538.1"/>
    <property type="molecule type" value="Genomic_DNA"/>
</dbReference>
<keyword evidence="2" id="KW-0282">Flagellum</keyword>
<dbReference type="InterPro" id="IPR036388">
    <property type="entry name" value="WH-like_DNA-bd_sf"/>
</dbReference>
<gene>
    <name evidence="2" type="ORF">D6850_14725</name>
</gene>
<dbReference type="SUPFAM" id="SSF69754">
    <property type="entry name" value="Ribosome binding protein Y (YfiA homologue)"/>
    <property type="match status" value="1"/>
</dbReference>
<dbReference type="InterPro" id="IPR036567">
    <property type="entry name" value="RHF-like"/>
</dbReference>
<dbReference type="Gene3D" id="1.10.10.10">
    <property type="entry name" value="Winged helix-like DNA-binding domain superfamily/Winged helix DNA-binding domain"/>
    <property type="match status" value="1"/>
</dbReference>
<accession>A0A3A8ASZ5</accession>
<evidence type="ECO:0000313" key="2">
    <source>
        <dbReference type="EMBL" id="RKF13538.1"/>
    </source>
</evidence>